<keyword evidence="13" id="KW-1185">Reference proteome</keyword>
<protein>
    <recommendedName>
        <fullName evidence="10">Phosphate transport system permease protein</fullName>
    </recommendedName>
</protein>
<dbReference type="SUPFAM" id="SSF161098">
    <property type="entry name" value="MetI-like"/>
    <property type="match status" value="1"/>
</dbReference>
<evidence type="ECO:0000256" key="9">
    <source>
        <dbReference type="RuleBase" id="RU363032"/>
    </source>
</evidence>
<evidence type="ECO:0000256" key="4">
    <source>
        <dbReference type="ARBA" id="ARBA00022475"/>
    </source>
</evidence>
<dbReference type="Pfam" id="PF00528">
    <property type="entry name" value="BPD_transp_1"/>
    <property type="match status" value="1"/>
</dbReference>
<evidence type="ECO:0000259" key="11">
    <source>
        <dbReference type="PROSITE" id="PS50928"/>
    </source>
</evidence>
<evidence type="ECO:0000256" key="3">
    <source>
        <dbReference type="ARBA" id="ARBA00022448"/>
    </source>
</evidence>
<evidence type="ECO:0000256" key="8">
    <source>
        <dbReference type="ARBA" id="ARBA00023136"/>
    </source>
</evidence>
<dbReference type="Proteomes" id="UP000238042">
    <property type="component" value="Unassembled WGS sequence"/>
</dbReference>
<comment type="subcellular location">
    <subcellularLocation>
        <location evidence="1 9">Cell membrane</location>
        <topology evidence="1 9">Multi-pass membrane protein</topology>
    </subcellularLocation>
</comment>
<gene>
    <name evidence="12" type="primary">pstC</name>
    <name evidence="12" type="ORF">C4S77_02665</name>
</gene>
<keyword evidence="4 10" id="KW-1003">Cell membrane</keyword>
<feature type="transmembrane region" description="Helical" evidence="9">
    <location>
        <begin position="107"/>
        <end position="132"/>
    </location>
</feature>
<dbReference type="CDD" id="cd06261">
    <property type="entry name" value="TM_PBP2"/>
    <property type="match status" value="1"/>
</dbReference>
<evidence type="ECO:0000313" key="13">
    <source>
        <dbReference type="Proteomes" id="UP000238042"/>
    </source>
</evidence>
<evidence type="ECO:0000256" key="7">
    <source>
        <dbReference type="ARBA" id="ARBA00022989"/>
    </source>
</evidence>
<dbReference type="GO" id="GO:0005315">
    <property type="term" value="F:phosphate transmembrane transporter activity"/>
    <property type="evidence" value="ECO:0007669"/>
    <property type="project" value="InterPro"/>
</dbReference>
<evidence type="ECO:0000256" key="6">
    <source>
        <dbReference type="ARBA" id="ARBA00022692"/>
    </source>
</evidence>
<dbReference type="AlphaFoldDB" id="A0A2S8AFT5"/>
<dbReference type="PROSITE" id="PS50928">
    <property type="entry name" value="ABC_TM1"/>
    <property type="match status" value="1"/>
</dbReference>
<evidence type="ECO:0000256" key="5">
    <source>
        <dbReference type="ARBA" id="ARBA00022592"/>
    </source>
</evidence>
<feature type="domain" description="ABC transmembrane type-1" evidence="11">
    <location>
        <begin position="71"/>
        <end position="287"/>
    </location>
</feature>
<accession>A0A2S8AFT5</accession>
<name>A0A2S8AFT5_9FLAO</name>
<comment type="caution">
    <text evidence="12">The sequence shown here is derived from an EMBL/GenBank/DDBJ whole genome shotgun (WGS) entry which is preliminary data.</text>
</comment>
<comment type="function">
    <text evidence="10">Part of the binding-protein-dependent transport system for phosphate; probably responsible for the translocation of the substrate across the membrane.</text>
</comment>
<evidence type="ECO:0000313" key="12">
    <source>
        <dbReference type="EMBL" id="PQL94902.1"/>
    </source>
</evidence>
<dbReference type="OrthoDB" id="9785113at2"/>
<dbReference type="PANTHER" id="PTHR30425">
    <property type="entry name" value="PHOSPHATE TRANSPORT SYSTEM PERMEASE PROTEIN PST"/>
    <property type="match status" value="1"/>
</dbReference>
<reference evidence="12 13" key="1">
    <citation type="submission" date="2018-02" db="EMBL/GenBank/DDBJ databases">
        <title>Genome sequences of Apibacter spp., gut symbionts of Asian honey bees.</title>
        <authorList>
            <person name="Kwong W.K."/>
            <person name="Steele M.I."/>
            <person name="Moran N.A."/>
        </authorList>
    </citation>
    <scope>NUCLEOTIDE SEQUENCE [LARGE SCALE GENOMIC DNA]</scope>
    <source>
        <strain evidence="13">wkB301</strain>
    </source>
</reference>
<proteinExistence type="inferred from homology"/>
<keyword evidence="6 9" id="KW-0812">Transmembrane</keyword>
<dbReference type="Gene3D" id="1.10.3720.10">
    <property type="entry name" value="MetI-like"/>
    <property type="match status" value="1"/>
</dbReference>
<dbReference type="InterPro" id="IPR011864">
    <property type="entry name" value="Phosphate_PstC"/>
</dbReference>
<dbReference type="GO" id="GO:0005886">
    <property type="term" value="C:plasma membrane"/>
    <property type="evidence" value="ECO:0007669"/>
    <property type="project" value="UniProtKB-SubCell"/>
</dbReference>
<dbReference type="InterPro" id="IPR035906">
    <property type="entry name" value="MetI-like_sf"/>
</dbReference>
<keyword evidence="5 10" id="KW-0592">Phosphate transport</keyword>
<keyword evidence="8 9" id="KW-0472">Membrane</keyword>
<dbReference type="RefSeq" id="WP_105245896.1">
    <property type="nucleotide sequence ID" value="NZ_PSZM01000003.1"/>
</dbReference>
<comment type="similarity">
    <text evidence="2 10">Belongs to the binding-protein-dependent transport system permease family. CysTW subfamily.</text>
</comment>
<feature type="transmembrane region" description="Helical" evidence="9">
    <location>
        <begin position="205"/>
        <end position="230"/>
    </location>
</feature>
<keyword evidence="3 9" id="KW-0813">Transport</keyword>
<dbReference type="PANTHER" id="PTHR30425:SF1">
    <property type="entry name" value="PHOSPHATE TRANSPORT SYSTEM PERMEASE PROTEIN PSTC"/>
    <property type="match status" value="1"/>
</dbReference>
<evidence type="ECO:0000256" key="10">
    <source>
        <dbReference type="RuleBase" id="RU363054"/>
    </source>
</evidence>
<organism evidence="12 13">
    <name type="scientific">Apibacter adventoris</name>
    <dbReference type="NCBI Taxonomy" id="1679466"/>
    <lineage>
        <taxon>Bacteria</taxon>
        <taxon>Pseudomonadati</taxon>
        <taxon>Bacteroidota</taxon>
        <taxon>Flavobacteriia</taxon>
        <taxon>Flavobacteriales</taxon>
        <taxon>Weeksellaceae</taxon>
        <taxon>Apibacter</taxon>
    </lineage>
</organism>
<dbReference type="NCBIfam" id="TIGR02138">
    <property type="entry name" value="phosphate_pstC"/>
    <property type="match status" value="1"/>
</dbReference>
<dbReference type="InterPro" id="IPR000515">
    <property type="entry name" value="MetI-like"/>
</dbReference>
<feature type="transmembrane region" description="Helical" evidence="9">
    <location>
        <begin position="268"/>
        <end position="291"/>
    </location>
</feature>
<keyword evidence="7 9" id="KW-1133">Transmembrane helix</keyword>
<dbReference type="EMBL" id="PSZM01000003">
    <property type="protein sequence ID" value="PQL94902.1"/>
    <property type="molecule type" value="Genomic_DNA"/>
</dbReference>
<evidence type="ECO:0000256" key="1">
    <source>
        <dbReference type="ARBA" id="ARBA00004651"/>
    </source>
</evidence>
<comment type="caution">
    <text evidence="10">Lacks conserved residue(s) required for the propagation of feature annotation.</text>
</comment>
<feature type="transmembrane region" description="Helical" evidence="9">
    <location>
        <begin position="152"/>
        <end position="175"/>
    </location>
</feature>
<feature type="transmembrane region" description="Helical" evidence="9">
    <location>
        <begin position="70"/>
        <end position="95"/>
    </location>
</feature>
<evidence type="ECO:0000256" key="2">
    <source>
        <dbReference type="ARBA" id="ARBA00007069"/>
    </source>
</evidence>
<sequence length="300" mass="33064">MSRLKWRIFKDKFAEKYMLLITVASILLLFLIGIGLYAKSIPVLDNFPLSELLFSSQWKPLKGQFGFLPFIYGTLSVTMLSVLFALPISLLTSLYITEKSHRTMKKIIFPVLDILAGIPSIIYGVWGVLIIVPWISDYLGPKFSDFTSGYSVLAGGIVLGVMIIPILISLFVEVLSNVSQDLKDASISLGATHWQTSKFVVLRRAFPGILAAIVLSISKAFGETIAVVMVCGNVPAKPTSILDSCYPLPALIANNYGEMLSIPNYESALMFAALILFMIILIFNVGARIILQKVEAKYIL</sequence>
<dbReference type="GO" id="GO:0006817">
    <property type="term" value="P:phosphate ion transport"/>
    <property type="evidence" value="ECO:0007669"/>
    <property type="project" value="UniProtKB-KW"/>
</dbReference>
<dbReference type="InterPro" id="IPR051124">
    <property type="entry name" value="Phosphate_Transport_Permease"/>
</dbReference>